<dbReference type="PROSITE" id="PS50294">
    <property type="entry name" value="WD_REPEATS_REGION"/>
    <property type="match status" value="1"/>
</dbReference>
<feature type="repeat" description="WD" evidence="3">
    <location>
        <begin position="51"/>
        <end position="92"/>
    </location>
</feature>
<comment type="caution">
    <text evidence="8">The sequence shown here is derived from an EMBL/GenBank/DDBJ whole genome shotgun (WGS) entry which is preliminary data.</text>
</comment>
<keyword evidence="9" id="KW-1185">Reference proteome</keyword>
<feature type="compositionally biased region" description="Polar residues" evidence="4">
    <location>
        <begin position="1283"/>
        <end position="1311"/>
    </location>
</feature>
<evidence type="ECO:0000259" key="5">
    <source>
        <dbReference type="Pfam" id="PF23770"/>
    </source>
</evidence>
<keyword evidence="2" id="KW-0677">Repeat</keyword>
<dbReference type="Pfam" id="PF23770">
    <property type="entry name" value="Beta-prop_RIG_1st"/>
    <property type="match status" value="1"/>
</dbReference>
<dbReference type="InterPro" id="IPR052640">
    <property type="entry name" value="Gemin-5"/>
</dbReference>
<dbReference type="PROSITE" id="PS00678">
    <property type="entry name" value="WD_REPEATS_1"/>
    <property type="match status" value="1"/>
</dbReference>
<dbReference type="InterPro" id="IPR056432">
    <property type="entry name" value="Beta-prop_GEMI5_1st"/>
</dbReference>
<dbReference type="PANTHER" id="PTHR46362">
    <property type="entry name" value="GEM-ASSOCIATED PROTEIN 5"/>
    <property type="match status" value="1"/>
</dbReference>
<dbReference type="InterPro" id="IPR056421">
    <property type="entry name" value="TPR_GEMI5"/>
</dbReference>
<evidence type="ECO:0000259" key="6">
    <source>
        <dbReference type="Pfam" id="PF23774"/>
    </source>
</evidence>
<dbReference type="SUPFAM" id="SSF50978">
    <property type="entry name" value="WD40 repeat-like"/>
    <property type="match status" value="2"/>
</dbReference>
<dbReference type="Pfam" id="PF23774">
    <property type="entry name" value="TPR_GEMI5"/>
    <property type="match status" value="1"/>
</dbReference>
<dbReference type="EMBL" id="JAWJWF010000046">
    <property type="protein sequence ID" value="KAK6623948.1"/>
    <property type="molecule type" value="Genomic_DNA"/>
</dbReference>
<protein>
    <recommendedName>
        <fullName evidence="10">Gem-associated protein 5</fullName>
    </recommendedName>
</protein>
<keyword evidence="1 3" id="KW-0853">WD repeat</keyword>
<dbReference type="InterPro" id="IPR015943">
    <property type="entry name" value="WD40/YVTN_repeat-like_dom_sf"/>
</dbReference>
<dbReference type="Pfam" id="PF23775">
    <property type="entry name" value="Beta-prop_RIG_2nd"/>
    <property type="match status" value="1"/>
</dbReference>
<dbReference type="InterPro" id="IPR001680">
    <property type="entry name" value="WD40_rpt"/>
</dbReference>
<organism evidence="8 9">
    <name type="scientific">Polyplax serrata</name>
    <name type="common">Common mouse louse</name>
    <dbReference type="NCBI Taxonomy" id="468196"/>
    <lineage>
        <taxon>Eukaryota</taxon>
        <taxon>Metazoa</taxon>
        <taxon>Ecdysozoa</taxon>
        <taxon>Arthropoda</taxon>
        <taxon>Hexapoda</taxon>
        <taxon>Insecta</taxon>
        <taxon>Pterygota</taxon>
        <taxon>Neoptera</taxon>
        <taxon>Paraneoptera</taxon>
        <taxon>Psocodea</taxon>
        <taxon>Troctomorpha</taxon>
        <taxon>Phthiraptera</taxon>
        <taxon>Anoplura</taxon>
        <taxon>Polyplacidae</taxon>
        <taxon>Polyplax</taxon>
    </lineage>
</organism>
<evidence type="ECO:0000256" key="3">
    <source>
        <dbReference type="PROSITE-ProRule" id="PRU00221"/>
    </source>
</evidence>
<evidence type="ECO:0000256" key="1">
    <source>
        <dbReference type="ARBA" id="ARBA00022574"/>
    </source>
</evidence>
<accession>A0ABR1AN77</accession>
<reference evidence="8 9" key="1">
    <citation type="submission" date="2023-09" db="EMBL/GenBank/DDBJ databases">
        <title>Genomes of two closely related lineages of the louse Polyplax serrata with different host specificities.</title>
        <authorList>
            <person name="Martinu J."/>
            <person name="Tarabai H."/>
            <person name="Stefka J."/>
            <person name="Hypsa V."/>
        </authorList>
    </citation>
    <scope>NUCLEOTIDE SEQUENCE [LARGE SCALE GENOMIC DNA]</scope>
    <source>
        <strain evidence="8">98ZLc_SE</strain>
    </source>
</reference>
<evidence type="ECO:0000259" key="7">
    <source>
        <dbReference type="Pfam" id="PF23775"/>
    </source>
</evidence>
<dbReference type="PROSITE" id="PS50082">
    <property type="entry name" value="WD_REPEATS_2"/>
    <property type="match status" value="3"/>
</dbReference>
<evidence type="ECO:0000256" key="4">
    <source>
        <dbReference type="SAM" id="MobiDB-lite"/>
    </source>
</evidence>
<evidence type="ECO:0000256" key="2">
    <source>
        <dbReference type="ARBA" id="ARBA00022737"/>
    </source>
</evidence>
<feature type="region of interest" description="Disordered" evidence="4">
    <location>
        <begin position="1279"/>
        <end position="1311"/>
    </location>
</feature>
<gene>
    <name evidence="8" type="ORF">RUM44_010804</name>
</gene>
<feature type="repeat" description="WD" evidence="3">
    <location>
        <begin position="414"/>
        <end position="448"/>
    </location>
</feature>
<dbReference type="Gene3D" id="2.130.10.10">
    <property type="entry name" value="YVTN repeat-like/Quinoprotein amine dehydrogenase"/>
    <property type="match status" value="2"/>
</dbReference>
<feature type="domain" description="Gem-associated protein 5 first beta-propeller" evidence="5">
    <location>
        <begin position="71"/>
        <end position="207"/>
    </location>
</feature>
<evidence type="ECO:0000313" key="8">
    <source>
        <dbReference type="EMBL" id="KAK6623948.1"/>
    </source>
</evidence>
<dbReference type="InterPro" id="IPR056424">
    <property type="entry name" value="Beta-prop_GEMI5_2nd"/>
</dbReference>
<dbReference type="InterPro" id="IPR036322">
    <property type="entry name" value="WD40_repeat_dom_sf"/>
</dbReference>
<proteinExistence type="predicted"/>
<dbReference type="SMART" id="SM00320">
    <property type="entry name" value="WD40"/>
    <property type="match status" value="10"/>
</dbReference>
<dbReference type="PANTHER" id="PTHR46362:SF1">
    <property type="entry name" value="GEM-ASSOCIATED PROTEIN 5"/>
    <property type="match status" value="1"/>
</dbReference>
<evidence type="ECO:0000313" key="9">
    <source>
        <dbReference type="Proteomes" id="UP001359485"/>
    </source>
</evidence>
<evidence type="ECO:0008006" key="10">
    <source>
        <dbReference type="Google" id="ProtNLM"/>
    </source>
</evidence>
<feature type="repeat" description="WD" evidence="3">
    <location>
        <begin position="663"/>
        <end position="705"/>
    </location>
</feature>
<dbReference type="InterPro" id="IPR019775">
    <property type="entry name" value="WD40_repeat_CS"/>
</dbReference>
<feature type="domain" description="Gem-associated protein 5 second beta-propeller" evidence="7">
    <location>
        <begin position="428"/>
        <end position="729"/>
    </location>
</feature>
<dbReference type="Proteomes" id="UP001359485">
    <property type="component" value="Unassembled WGS sequence"/>
</dbReference>
<feature type="domain" description="Gem-associated protein 5 TPR" evidence="6">
    <location>
        <begin position="842"/>
        <end position="1047"/>
    </location>
</feature>
<name>A0ABR1AN77_POLSC</name>
<sequence length="1414" mass="159246">MEETVFPPSPNWFLPNILASRQDGCVAYGSKNDIVILKPTSNLTLETVIIGGAHESRVTSVAFSPPTSCESMQNTIASCSEDGLVKLWKIDTLAPHIAHKSHWDQKEPCGKIVCLDWCQANAQYIVSAAANNSLVQWDTLSNTTVKFSFQKLATTTIASCPHNEKLVAVGVKSGLIFIINLTGSGDIIYKLRGHDNEIQLLSWCPIAYNIFRPDEVYEEFLLASTCQSKEVFIWRAGSDGKCELKIHIPTSPISKRDGDQCRPKLGNSFSFTALLWQEAYKLYLSSNFGELLFFDIASYLSKAPKNVEVKINKQSLNFFKLGHHFHCKGLFAIACSPQAGDIILYNDAEIKSHLKLKANGKHSIKRNNDSEINGDIRWKVEKSEQPQLLWTAGQDRKLIACKMDGSKLDVVFNLHTLNGSVFCIAISPHDPNKIAFGTGDGVIRLWNLLQTPGEVQMYWQKIKDRVMSLAWHPTREGILAYGTSEGRVGVIDTNTNKLPIVFKPSRPHTIYSLSWGLPLPDNDGSSAKKEYNLYSVGGGILSLHSLSNTGGDPINLTKLLPFQCKKHTDVAWKPDYSLMAVGCDDGTIYLVEPKEFKIVYTLLAYKKMVQSIAWHPPSTTVDIGMSPYRTYFTSGSTDNDNEIRIFNFIDAEDGAKVQQVASLKGHYGHIQSVSWSPHVGGRLASTSSDCSVQIWDVISQTPLANYKPHTTPVLSIWSPIDADAIMTGCRDGIFCVWKISSQSKISPTAISKAKKQKKGKKFQMSVAKDSSEDMTEASVIPSKQIKDDVSEEVTMAEVKTTAKSAKEIKMFSKAWKENSVNEFNSCYSLLRENTGGNFSLPFLRDDNDYMELISLEEQVHRTSNNWTEYCELFLWTGKIKDVIEDKMRTGQLNDFLVSLAPTVSPKLWQEACFSYSKSLVEKKMYRKAASYLLCCHQVYEAINLLMKEKLYLEALCLAKSRLPKSDPILEEIISDYGHWLFKNGSFLKACECFIYLNDYLKVAKICGNKSQAEYLSLAALAARKCENKELECKEATNAILKCLRSNNLELAHRICDDHSNLKHLRVMYHMYKTIQQLDVGELTLNQDILSYVKYFMEGEDVIFPEGLPLLYQRQMFYKVKQEMLVIVVQELSLAACSNDLDTVLTHVIKALSTCCRYIQSSEDEIDPLYKLCNWLSPMGLLSDSSYFTLKEELLQAKVRSLREFVGAAIVRYLNSNPVSETVVQWINVLHELHDNFLHIECFKYFKNLIEVEICEKRLMSNQNILTRCKLSNSGVCRVPQDSEPMTSQTGAEESNVNGVEKSNINGLESSQSEEMNKQLISLKNGFRGSCENLQSESETDGNSQILVLEEKILQDKDLLAVLKNDIQEFESTRVSSPNPVPTFFLLKKICMTVPDVEIAQQLLKSLERKWLELN</sequence>